<protein>
    <recommendedName>
        <fullName evidence="1 6">Adenylyl-sulfate kinase</fullName>
        <ecNumber evidence="1 6">2.7.1.25</ecNumber>
    </recommendedName>
</protein>
<accession>Q5YBE1</accession>
<evidence type="ECO:0000256" key="3">
    <source>
        <dbReference type="ARBA" id="ARBA00022741"/>
    </source>
</evidence>
<keyword evidence="4 6" id="KW-0418">Kinase</keyword>
<keyword evidence="2 6" id="KW-0808">Transferase</keyword>
<evidence type="ECO:0000313" key="8">
    <source>
        <dbReference type="EMBL" id="AAU93922.1"/>
    </source>
</evidence>
<dbReference type="CDD" id="cd02027">
    <property type="entry name" value="APSK"/>
    <property type="match status" value="1"/>
</dbReference>
<dbReference type="PANTHER" id="PTHR11055:SF1">
    <property type="entry name" value="PAPS SYNTHETASE, ISOFORM D"/>
    <property type="match status" value="1"/>
</dbReference>
<evidence type="ECO:0000256" key="1">
    <source>
        <dbReference type="ARBA" id="ARBA00012121"/>
    </source>
</evidence>
<evidence type="ECO:0000256" key="2">
    <source>
        <dbReference type="ARBA" id="ARBA00022679"/>
    </source>
</evidence>
<reference evidence="8" key="1">
    <citation type="journal article" date="2004" name="Eukaryot. Cell">
        <title>Nucleus-encoded genes for plastid-targeted proteins in Helicosporidium: functional diversity of a cryptic plastid in a parasitic alga.</title>
        <authorList>
            <person name="de Koning A.P."/>
            <person name="Keeling P.J."/>
        </authorList>
    </citation>
    <scope>NUCLEOTIDE SEQUENCE</scope>
</reference>
<feature type="non-terminal residue" evidence="8">
    <location>
        <position position="208"/>
    </location>
</feature>
<dbReference type="PANTHER" id="PTHR11055">
    <property type="entry name" value="BIFUNCTIONAL 3'-PHOSPHOADENOSINE 5'-PHOSPHOSULFATE SYNTHASE"/>
    <property type="match status" value="1"/>
</dbReference>
<dbReference type="EMBL" id="AY596484">
    <property type="protein sequence ID" value="AAU93922.1"/>
    <property type="molecule type" value="mRNA"/>
</dbReference>
<dbReference type="NCBIfam" id="NF003013">
    <property type="entry name" value="PRK03846.1"/>
    <property type="match status" value="1"/>
</dbReference>
<keyword evidence="5 6" id="KW-0067">ATP-binding</keyword>
<evidence type="ECO:0000259" key="7">
    <source>
        <dbReference type="Pfam" id="PF01583"/>
    </source>
</evidence>
<name>Q5YBE1_HELSJ</name>
<feature type="domain" description="APS kinase" evidence="7">
    <location>
        <begin position="82"/>
        <end position="207"/>
    </location>
</feature>
<dbReference type="AlphaFoldDB" id="Q5YBE1"/>
<evidence type="ECO:0000256" key="4">
    <source>
        <dbReference type="ARBA" id="ARBA00022777"/>
    </source>
</evidence>
<dbReference type="SUPFAM" id="SSF52540">
    <property type="entry name" value="P-loop containing nucleoside triphosphate hydrolases"/>
    <property type="match status" value="1"/>
</dbReference>
<comment type="similarity">
    <text evidence="6">Belongs to the APS kinase family.</text>
</comment>
<dbReference type="NCBIfam" id="TIGR00455">
    <property type="entry name" value="apsK"/>
    <property type="match status" value="1"/>
</dbReference>
<dbReference type="Gene3D" id="3.40.50.300">
    <property type="entry name" value="P-loop containing nucleotide triphosphate hydrolases"/>
    <property type="match status" value="1"/>
</dbReference>
<keyword evidence="3 6" id="KW-0547">Nucleotide-binding</keyword>
<comment type="pathway">
    <text evidence="6">Sulfur metabolism; hydrogen sulfide biosynthesis; sulfite from sulfate: step 2/3.</text>
</comment>
<evidence type="ECO:0000256" key="5">
    <source>
        <dbReference type="ARBA" id="ARBA00022840"/>
    </source>
</evidence>
<dbReference type="UniPathway" id="UPA00140">
    <property type="reaction ID" value="UER00205"/>
</dbReference>
<proteinExistence type="evidence at transcript level"/>
<dbReference type="InterPro" id="IPR059117">
    <property type="entry name" value="APS_kinase_dom"/>
</dbReference>
<dbReference type="InterPro" id="IPR002891">
    <property type="entry name" value="APS"/>
</dbReference>
<comment type="catalytic activity">
    <reaction evidence="6">
        <text>adenosine 5'-phosphosulfate + ATP = 3'-phosphoadenylyl sulfate + ADP + H(+)</text>
        <dbReference type="Rhea" id="RHEA:24152"/>
        <dbReference type="ChEBI" id="CHEBI:15378"/>
        <dbReference type="ChEBI" id="CHEBI:30616"/>
        <dbReference type="ChEBI" id="CHEBI:58243"/>
        <dbReference type="ChEBI" id="CHEBI:58339"/>
        <dbReference type="ChEBI" id="CHEBI:456216"/>
        <dbReference type="EC" id="2.7.1.25"/>
    </reaction>
</comment>
<dbReference type="InterPro" id="IPR027417">
    <property type="entry name" value="P-loop_NTPase"/>
</dbReference>
<dbReference type="Pfam" id="PF01583">
    <property type="entry name" value="APS_kinase"/>
    <property type="match status" value="1"/>
</dbReference>
<dbReference type="GO" id="GO:0000103">
    <property type="term" value="P:sulfate assimilation"/>
    <property type="evidence" value="ECO:0007669"/>
    <property type="project" value="InterPro"/>
</dbReference>
<comment type="function">
    <text evidence="6">Catalyzes the synthesis of activated sulfate.</text>
</comment>
<dbReference type="GO" id="GO:0070814">
    <property type="term" value="P:hydrogen sulfide biosynthetic process"/>
    <property type="evidence" value="ECO:0007669"/>
    <property type="project" value="UniProtKB-UniPathway"/>
</dbReference>
<sequence length="208" mass="23028">MQCASLFRYKTPVIQANSVSCNAPPSLVHMPRPRPASSRVRLAPLSANAKPLETRTVGNSTNIRWHKASVAREDKERLLGQRGCVLWFTGLSASGKSTVATETERQLHERGHLTLLLDGDNVRHGLNCNLGFSAEDRTENIRRVGEVAKLVAESGVMALTSFISPYREDRDAVRERVGSGSFLEVFLAVPIELCEERDPKGLYKKARC</sequence>
<dbReference type="GO" id="GO:0005524">
    <property type="term" value="F:ATP binding"/>
    <property type="evidence" value="ECO:0007669"/>
    <property type="project" value="UniProtKB-KW"/>
</dbReference>
<dbReference type="GO" id="GO:0004020">
    <property type="term" value="F:adenylylsulfate kinase activity"/>
    <property type="evidence" value="ECO:0007669"/>
    <property type="project" value="UniProtKB-EC"/>
</dbReference>
<dbReference type="EC" id="2.7.1.25" evidence="1 6"/>
<organism evidence="8">
    <name type="scientific">Helicosporidium sp. subsp. Simulium jonesii</name>
    <name type="common">Green alga</name>
    <dbReference type="NCBI Taxonomy" id="145475"/>
    <lineage>
        <taxon>Eukaryota</taxon>
        <taxon>Viridiplantae</taxon>
        <taxon>Chlorophyta</taxon>
        <taxon>core chlorophytes</taxon>
        <taxon>Trebouxiophyceae</taxon>
        <taxon>Chlorellales</taxon>
        <taxon>Chlorellaceae</taxon>
        <taxon>Helicosporidium</taxon>
    </lineage>
</organism>
<evidence type="ECO:0000256" key="6">
    <source>
        <dbReference type="RuleBase" id="RU004347"/>
    </source>
</evidence>